<dbReference type="PANTHER" id="PTHR34192">
    <property type="entry name" value="PLASTOCYANIN MAJOR ISOFORM, CHLOROPLASTIC-RELATED"/>
    <property type="match status" value="1"/>
</dbReference>
<dbReference type="InterPro" id="IPR000923">
    <property type="entry name" value="BlueCu_1"/>
</dbReference>
<dbReference type="Gene3D" id="2.60.40.420">
    <property type="entry name" value="Cupredoxins - blue copper proteins"/>
    <property type="match status" value="1"/>
</dbReference>
<dbReference type="GO" id="GO:0005507">
    <property type="term" value="F:copper ion binding"/>
    <property type="evidence" value="ECO:0007669"/>
    <property type="project" value="UniProtKB-UniRule"/>
</dbReference>
<evidence type="ECO:0000256" key="7">
    <source>
        <dbReference type="ARBA" id="ARBA00023078"/>
    </source>
</evidence>
<reference evidence="13" key="2">
    <citation type="submission" date="2025-08" db="UniProtKB">
        <authorList>
            <consortium name="RefSeq"/>
        </authorList>
    </citation>
    <scope>IDENTIFICATION</scope>
    <source>
        <tissue evidence="13">Leaf</tissue>
    </source>
</reference>
<accession>A0A8B8NSS2</accession>
<dbReference type="GO" id="GO:0009055">
    <property type="term" value="F:electron transfer activity"/>
    <property type="evidence" value="ECO:0007669"/>
    <property type="project" value="UniProtKB-UniRule"/>
</dbReference>
<dbReference type="KEGG" id="rarg:115737542"/>
<dbReference type="GO" id="GO:0009535">
    <property type="term" value="C:chloroplast thylakoid membrane"/>
    <property type="evidence" value="ECO:0007669"/>
    <property type="project" value="UniProtKB-SubCell"/>
</dbReference>
<dbReference type="AlphaFoldDB" id="A0A8B8NSS2"/>
<evidence type="ECO:0000313" key="13">
    <source>
        <dbReference type="RefSeq" id="XP_030525576.1"/>
    </source>
</evidence>
<dbReference type="PRINTS" id="PR00156">
    <property type="entry name" value="COPPERBLUE"/>
</dbReference>
<evidence type="ECO:0000256" key="4">
    <source>
        <dbReference type="ARBA" id="ARBA00022723"/>
    </source>
</evidence>
<keyword evidence="6 9" id="KW-0186">Copper</keyword>
<comment type="cofactor">
    <cofactor evidence="9">
        <name>Cu(2+)</name>
        <dbReference type="ChEBI" id="CHEBI:29036"/>
    </cofactor>
    <text evidence="9">The crystal structure with reduced Cu(1+) has also been determined.</text>
</comment>
<feature type="domain" description="Blue (type 1) copper" evidence="11">
    <location>
        <begin position="74"/>
        <end position="171"/>
    </location>
</feature>
<keyword evidence="4 9" id="KW-0479">Metal-binding</keyword>
<dbReference type="InterPro" id="IPR001235">
    <property type="entry name" value="Copper_blue_Plastocyanin"/>
</dbReference>
<keyword evidence="7 10" id="KW-0793">Thylakoid</keyword>
<evidence type="ECO:0000256" key="1">
    <source>
        <dbReference type="ARBA" id="ARBA00004622"/>
    </source>
</evidence>
<keyword evidence="8 10" id="KW-0472">Membrane</keyword>
<dbReference type="OrthoDB" id="197281at2759"/>
<comment type="function">
    <text evidence="10">Participates in electron transfer between P700 and the cytochrome b6-f complex in photosystem I.</text>
</comment>
<dbReference type="PROSITE" id="PS00196">
    <property type="entry name" value="COPPER_BLUE"/>
    <property type="match status" value="1"/>
</dbReference>
<keyword evidence="5 10" id="KW-0249">Electron transport</keyword>
<dbReference type="Pfam" id="PF00127">
    <property type="entry name" value="Copper-bind"/>
    <property type="match status" value="1"/>
</dbReference>
<dbReference type="GO" id="GO:0009543">
    <property type="term" value="C:chloroplast thylakoid lumen"/>
    <property type="evidence" value="ECO:0007669"/>
    <property type="project" value="TreeGrafter"/>
</dbReference>
<dbReference type="NCBIfam" id="TIGR02656">
    <property type="entry name" value="cyanin_plasto"/>
    <property type="match status" value="1"/>
</dbReference>
<evidence type="ECO:0000259" key="11">
    <source>
        <dbReference type="Pfam" id="PF00127"/>
    </source>
</evidence>
<evidence type="ECO:0000256" key="6">
    <source>
        <dbReference type="ARBA" id="ARBA00023008"/>
    </source>
</evidence>
<dbReference type="Proteomes" id="UP000827889">
    <property type="component" value="Chromosome 2"/>
</dbReference>
<feature type="binding site" evidence="9">
    <location>
        <position position="164"/>
    </location>
    <ligand>
        <name>Cu cation</name>
        <dbReference type="ChEBI" id="CHEBI:23378"/>
    </ligand>
</feature>
<dbReference type="RefSeq" id="XP_030525576.1">
    <property type="nucleotide sequence ID" value="XM_030669716.2"/>
</dbReference>
<reference evidence="12" key="1">
    <citation type="submission" date="2025-05" db="UniProtKB">
        <authorList>
            <consortium name="RefSeq"/>
        </authorList>
    </citation>
    <scope>NUCLEOTIDE SEQUENCE [LARGE SCALE GENOMIC DNA]</scope>
</reference>
<evidence type="ECO:0000256" key="5">
    <source>
        <dbReference type="ARBA" id="ARBA00022982"/>
    </source>
</evidence>
<comment type="subcellular location">
    <subcellularLocation>
        <location evidence="1 10">Plastid</location>
        <location evidence="1 10">Chloroplast thylakoid membrane</location>
        <topology evidence="1 10">Peripheral membrane protein</topology>
        <orientation evidence="1 10">Lumenal side</orientation>
    </subcellularLocation>
</comment>
<keyword evidence="3 10" id="KW-0813">Transport</keyword>
<gene>
    <name evidence="13" type="primary">LOC115737542</name>
</gene>
<feature type="binding site" evidence="9">
    <location>
        <position position="156"/>
    </location>
    <ligand>
        <name>Cu cation</name>
        <dbReference type="ChEBI" id="CHEBI:23378"/>
    </ligand>
</feature>
<dbReference type="GeneID" id="115737542"/>
<dbReference type="InterPro" id="IPR008972">
    <property type="entry name" value="Cupredoxin"/>
</dbReference>
<evidence type="ECO:0000256" key="10">
    <source>
        <dbReference type="RuleBase" id="RU363020"/>
    </source>
</evidence>
<sequence length="171" mass="17136">MAAVTSAAVAIPSFTGLKAAVSARVPAASARVPAAAVPLAPRLAVRASLKDAIGAAAVATAASAVLAGNAMAIEVLLGADGGELVFSPSNFTVSSGEKIVFKNNAGFPHNVVFDEDEVPSGVDATKISMSDEELLNGPGEIYAVTLTEKGTYSFYCSPHQGAGMVGKVTVN</sequence>
<keyword evidence="12" id="KW-1185">Reference proteome</keyword>
<dbReference type="PRINTS" id="PR00157">
    <property type="entry name" value="PLASTOCYANIN"/>
</dbReference>
<evidence type="ECO:0000313" key="12">
    <source>
        <dbReference type="Proteomes" id="UP000827889"/>
    </source>
</evidence>
<name>A0A8B8NSS2_9MYRT</name>
<proteinExistence type="inferred from homology"/>
<dbReference type="SUPFAM" id="SSF49503">
    <property type="entry name" value="Cupredoxins"/>
    <property type="match status" value="1"/>
</dbReference>
<evidence type="ECO:0000256" key="8">
    <source>
        <dbReference type="ARBA" id="ARBA00023136"/>
    </source>
</evidence>
<evidence type="ECO:0000256" key="2">
    <source>
        <dbReference type="ARBA" id="ARBA00005338"/>
    </source>
</evidence>
<feature type="binding site" evidence="9">
    <location>
        <position position="109"/>
    </location>
    <ligand>
        <name>Cu cation</name>
        <dbReference type="ChEBI" id="CHEBI:23378"/>
    </ligand>
</feature>
<comment type="similarity">
    <text evidence="2 10">Belongs to the plastocyanin family.</text>
</comment>
<organism evidence="12 13">
    <name type="scientific">Rhodamnia argentea</name>
    <dbReference type="NCBI Taxonomy" id="178133"/>
    <lineage>
        <taxon>Eukaryota</taxon>
        <taxon>Viridiplantae</taxon>
        <taxon>Streptophyta</taxon>
        <taxon>Embryophyta</taxon>
        <taxon>Tracheophyta</taxon>
        <taxon>Spermatophyta</taxon>
        <taxon>Magnoliopsida</taxon>
        <taxon>eudicotyledons</taxon>
        <taxon>Gunneridae</taxon>
        <taxon>Pentapetalae</taxon>
        <taxon>rosids</taxon>
        <taxon>malvids</taxon>
        <taxon>Myrtales</taxon>
        <taxon>Myrtaceae</taxon>
        <taxon>Myrtoideae</taxon>
        <taxon>Myrteae</taxon>
        <taxon>Australasian group</taxon>
        <taxon>Rhodamnia</taxon>
    </lineage>
</organism>
<evidence type="ECO:0000256" key="3">
    <source>
        <dbReference type="ARBA" id="ARBA00022448"/>
    </source>
</evidence>
<dbReference type="PANTHER" id="PTHR34192:SF10">
    <property type="entry name" value="PLASTOCYANIN MAJOR ISOFORM, CHLOROPLASTIC-RELATED"/>
    <property type="match status" value="1"/>
</dbReference>
<dbReference type="CDD" id="cd04219">
    <property type="entry name" value="Plastocyanin"/>
    <property type="match status" value="1"/>
</dbReference>
<feature type="binding site" evidence="9">
    <location>
        <position position="159"/>
    </location>
    <ligand>
        <name>Cu cation</name>
        <dbReference type="ChEBI" id="CHEBI:23378"/>
    </ligand>
</feature>
<dbReference type="InterPro" id="IPR002387">
    <property type="entry name" value="Plastocyanin"/>
</dbReference>
<dbReference type="InterPro" id="IPR028871">
    <property type="entry name" value="BlueCu_1_BS"/>
</dbReference>
<evidence type="ECO:0000256" key="9">
    <source>
        <dbReference type="PIRSR" id="PIRSR602387-1"/>
    </source>
</evidence>
<protein>
    <recommendedName>
        <fullName evidence="10">Plastocyanin</fullName>
    </recommendedName>
</protein>